<name>A0A4S8QFQ2_9ACTN</name>
<proteinExistence type="predicted"/>
<accession>A0A4S8QFQ2</accession>
<feature type="domain" description="VOC" evidence="1">
    <location>
        <begin position="19"/>
        <end position="133"/>
    </location>
</feature>
<protein>
    <submittedName>
        <fullName evidence="2">Glyoxalase</fullName>
    </submittedName>
</protein>
<dbReference type="PANTHER" id="PTHR39175">
    <property type="entry name" value="FAMILY PROTEIN, PUTATIVE (AFU_ORTHOLOGUE AFUA_3G15060)-RELATED"/>
    <property type="match status" value="1"/>
</dbReference>
<dbReference type="PANTHER" id="PTHR39175:SF1">
    <property type="entry name" value="FAMILY PROTEIN, PUTATIVE (AFU_ORTHOLOGUE AFUA_3G15060)-RELATED"/>
    <property type="match status" value="1"/>
</dbReference>
<dbReference type="InterPro" id="IPR037523">
    <property type="entry name" value="VOC_core"/>
</dbReference>
<dbReference type="Proteomes" id="UP000308760">
    <property type="component" value="Unassembled WGS sequence"/>
</dbReference>
<gene>
    <name evidence="2" type="ORF">FAB82_10280</name>
</gene>
<organism evidence="2 3">
    <name type="scientific">Glycomyces buryatensis</name>
    <dbReference type="NCBI Taxonomy" id="2570927"/>
    <lineage>
        <taxon>Bacteria</taxon>
        <taxon>Bacillati</taxon>
        <taxon>Actinomycetota</taxon>
        <taxon>Actinomycetes</taxon>
        <taxon>Glycomycetales</taxon>
        <taxon>Glycomycetaceae</taxon>
        <taxon>Glycomyces</taxon>
    </lineage>
</organism>
<reference evidence="2 3" key="2">
    <citation type="submission" date="2019-05" db="EMBL/GenBank/DDBJ databases">
        <title>Glycomyces buryatensis sp. nov.</title>
        <authorList>
            <person name="Nikitina E."/>
        </authorList>
    </citation>
    <scope>NUCLEOTIDE SEQUENCE [LARGE SCALE GENOMIC DNA]</scope>
    <source>
        <strain evidence="2 3">18</strain>
    </source>
</reference>
<reference evidence="3" key="1">
    <citation type="submission" date="2019-04" db="EMBL/GenBank/DDBJ databases">
        <title>Nocardioides xinjiangensis sp. nov.</title>
        <authorList>
            <person name="Liu S."/>
        </authorList>
    </citation>
    <scope>NUCLEOTIDE SEQUENCE [LARGE SCALE GENOMIC DNA]</scope>
    <source>
        <strain evidence="3">18</strain>
    </source>
</reference>
<dbReference type="EMBL" id="STGY01000041">
    <property type="protein sequence ID" value="THV41765.1"/>
    <property type="molecule type" value="Genomic_DNA"/>
</dbReference>
<dbReference type="SUPFAM" id="SSF54593">
    <property type="entry name" value="Glyoxalase/Bleomycin resistance protein/Dihydroxybiphenyl dioxygenase"/>
    <property type="match status" value="1"/>
</dbReference>
<dbReference type="AlphaFoldDB" id="A0A4S8QFQ2"/>
<sequence length="135" mass="15195">MSDAARYRDPRGTSPFSYSLHHVQIAIPPGTEDEARAYYVGNLGMTEVQKPPELAKRGGLWLRTDALEIHLGVEADHVPARKAHPGILTGYLDGLSARLSWAGHEVVWDEDFIGYRRFHTHDPFGNRLEFMSPLD</sequence>
<dbReference type="OrthoDB" id="9813630at2"/>
<evidence type="ECO:0000259" key="1">
    <source>
        <dbReference type="PROSITE" id="PS51819"/>
    </source>
</evidence>
<dbReference type="InterPro" id="IPR029068">
    <property type="entry name" value="Glyas_Bleomycin-R_OHBP_Dase"/>
</dbReference>
<evidence type="ECO:0000313" key="3">
    <source>
        <dbReference type="Proteomes" id="UP000308760"/>
    </source>
</evidence>
<comment type="caution">
    <text evidence="2">The sequence shown here is derived from an EMBL/GenBank/DDBJ whole genome shotgun (WGS) entry which is preliminary data.</text>
</comment>
<keyword evidence="3" id="KW-1185">Reference proteome</keyword>
<dbReference type="Gene3D" id="3.10.180.10">
    <property type="entry name" value="2,3-Dihydroxybiphenyl 1,2-Dioxygenase, domain 1"/>
    <property type="match status" value="1"/>
</dbReference>
<dbReference type="PROSITE" id="PS51819">
    <property type="entry name" value="VOC"/>
    <property type="match status" value="1"/>
</dbReference>
<dbReference type="RefSeq" id="WP_136534450.1">
    <property type="nucleotide sequence ID" value="NZ_STGY01000041.1"/>
</dbReference>
<evidence type="ECO:0000313" key="2">
    <source>
        <dbReference type="EMBL" id="THV41765.1"/>
    </source>
</evidence>